<evidence type="ECO:0000313" key="2">
    <source>
        <dbReference type="Proteomes" id="UP001266305"/>
    </source>
</evidence>
<proteinExistence type="predicted"/>
<protein>
    <submittedName>
        <fullName evidence="1">Uncharacterized protein</fullName>
    </submittedName>
</protein>
<sequence length="60" mass="6709">SPRPHTSHSVVHKSTAWCGCETQRCSLPPQRTDLQPEPAPQLLCFLREQALHLCSRACQA</sequence>
<organism evidence="1 2">
    <name type="scientific">Saguinus oedipus</name>
    <name type="common">Cotton-top tamarin</name>
    <name type="synonym">Oedipomidas oedipus</name>
    <dbReference type="NCBI Taxonomy" id="9490"/>
    <lineage>
        <taxon>Eukaryota</taxon>
        <taxon>Metazoa</taxon>
        <taxon>Chordata</taxon>
        <taxon>Craniata</taxon>
        <taxon>Vertebrata</taxon>
        <taxon>Euteleostomi</taxon>
        <taxon>Mammalia</taxon>
        <taxon>Eutheria</taxon>
        <taxon>Euarchontoglires</taxon>
        <taxon>Primates</taxon>
        <taxon>Haplorrhini</taxon>
        <taxon>Platyrrhini</taxon>
        <taxon>Cebidae</taxon>
        <taxon>Callitrichinae</taxon>
        <taxon>Saguinus</taxon>
    </lineage>
</organism>
<dbReference type="EMBL" id="JASSZA010000018">
    <property type="protein sequence ID" value="KAK2089626.1"/>
    <property type="molecule type" value="Genomic_DNA"/>
</dbReference>
<feature type="non-terminal residue" evidence="1">
    <location>
        <position position="60"/>
    </location>
</feature>
<evidence type="ECO:0000313" key="1">
    <source>
        <dbReference type="EMBL" id="KAK2089626.1"/>
    </source>
</evidence>
<comment type="caution">
    <text evidence="1">The sequence shown here is derived from an EMBL/GenBank/DDBJ whole genome shotgun (WGS) entry which is preliminary data.</text>
</comment>
<gene>
    <name evidence="1" type="ORF">P7K49_032292</name>
</gene>
<reference evidence="1 2" key="1">
    <citation type="submission" date="2023-05" db="EMBL/GenBank/DDBJ databases">
        <title>B98-5 Cell Line De Novo Hybrid Assembly: An Optical Mapping Approach.</title>
        <authorList>
            <person name="Kananen K."/>
            <person name="Auerbach J.A."/>
            <person name="Kautto E."/>
            <person name="Blachly J.S."/>
        </authorList>
    </citation>
    <scope>NUCLEOTIDE SEQUENCE [LARGE SCALE GENOMIC DNA]</scope>
    <source>
        <strain evidence="1">B95-8</strain>
        <tissue evidence="1">Cell line</tissue>
    </source>
</reference>
<keyword evidence="2" id="KW-1185">Reference proteome</keyword>
<feature type="non-terminal residue" evidence="1">
    <location>
        <position position="1"/>
    </location>
</feature>
<accession>A0ABQ9TXU4</accession>
<dbReference type="Proteomes" id="UP001266305">
    <property type="component" value="Unassembled WGS sequence"/>
</dbReference>
<name>A0ABQ9TXU4_SAGOE</name>